<dbReference type="InterPro" id="IPR005046">
    <property type="entry name" value="DUF285"/>
</dbReference>
<dbReference type="Proteomes" id="UP000464318">
    <property type="component" value="Chromosome"/>
</dbReference>
<name>A0A6P1QYL3_9FLAO</name>
<accession>A0A6P1QYL3</accession>
<gene>
    <name evidence="1" type="ORF">DBX24_02880</name>
</gene>
<evidence type="ECO:0000313" key="1">
    <source>
        <dbReference type="EMBL" id="QHN66093.1"/>
    </source>
</evidence>
<dbReference type="NCBIfam" id="TIGR02167">
    <property type="entry name" value="Liste_lipo_26"/>
    <property type="match status" value="4"/>
</dbReference>
<sequence>MGFHSGSLSGAPIKLQYQPEDIPDKSVWEFLHPIPNAGNLTCSFPNPGKYRVRFPPNIKYYLSMLVGENYYSKAIRIEQWGTAKWERFNISGAEKLEVTATDMPQFAKDADLANMFENCKSLVGNSTFPQWDTSNVRVMFKMFAGANSFNQPIGNWNTSNVNVMHYMFENATSFNQPIGNWDTSNVTDMRDMFRGATSFNQPIGNWNTSNVMDMRSMFREATSFNQPIGNWDTSKVKDIRNIFFGASSFNQNIGNWNIRSVTNYDPHIPSYDTKGMFEGSYLSAYNVDKILEGWSRYANVRDWPSNSRDLGLSNKHYCNDIAKSRMQSMGIIIAATKKCGLPGEMYLQEREGRNIFSGVKENGAYEWLEEYQDYSSVSGAPTILGEMQYASAEGVLVASKDRRGSGNTKVYSLVNEPYGSANIETLPKSKVINGTPHEIGTLVYNPDTGNFYEGTDKGWERIDN</sequence>
<dbReference type="OrthoDB" id="9813840at2"/>
<protein>
    <submittedName>
        <fullName evidence="1">BspA family leucine-rich repeat surface protein</fullName>
    </submittedName>
</protein>
<proteinExistence type="predicted"/>
<dbReference type="AlphaFoldDB" id="A0A6P1QYL3"/>
<keyword evidence="2" id="KW-1185">Reference proteome</keyword>
<dbReference type="EMBL" id="CP029149">
    <property type="protein sequence ID" value="QHN66093.1"/>
    <property type="molecule type" value="Genomic_DNA"/>
</dbReference>
<dbReference type="InterPro" id="IPR011889">
    <property type="entry name" value="Liste_lipo_26"/>
</dbReference>
<organism evidence="1 2">
    <name type="scientific">Bergeyella cardium</name>
    <dbReference type="NCBI Taxonomy" id="1585976"/>
    <lineage>
        <taxon>Bacteria</taxon>
        <taxon>Pseudomonadati</taxon>
        <taxon>Bacteroidota</taxon>
        <taxon>Flavobacteriia</taxon>
        <taxon>Flavobacteriales</taxon>
        <taxon>Weeksellaceae</taxon>
        <taxon>Bergeyella</taxon>
    </lineage>
</organism>
<evidence type="ECO:0000313" key="2">
    <source>
        <dbReference type="Proteomes" id="UP000464318"/>
    </source>
</evidence>
<dbReference type="KEGG" id="bcad:DBX24_02880"/>
<dbReference type="Pfam" id="PF03382">
    <property type="entry name" value="DUF285"/>
    <property type="match status" value="1"/>
</dbReference>
<reference evidence="1 2" key="1">
    <citation type="submission" date="2018-04" db="EMBL/GenBank/DDBJ databases">
        <title>Characteristic and Complete Genome Sequencing of A Novel Member of Infective Endocarditis Causative Bacteria: Bergeyella cardium QL-PH.</title>
        <authorList>
            <person name="Pan H."/>
            <person name="Sun E."/>
            <person name="Zhang Y."/>
        </authorList>
    </citation>
    <scope>NUCLEOTIDE SEQUENCE [LARGE SCALE GENOMIC DNA]</scope>
    <source>
        <strain evidence="1 2">HPQL</strain>
    </source>
</reference>